<dbReference type="PANTHER" id="PTHR31751:SF7">
    <property type="entry name" value="THAP-TYPE DOMAIN-CONTAINING PROTEIN"/>
    <property type="match status" value="1"/>
</dbReference>
<evidence type="ECO:0000313" key="2">
    <source>
        <dbReference type="Proteomes" id="UP001152320"/>
    </source>
</evidence>
<dbReference type="AlphaFoldDB" id="A0A9Q1CT42"/>
<dbReference type="EMBL" id="JAIZAY010000001">
    <property type="protein sequence ID" value="KAJ8050345.1"/>
    <property type="molecule type" value="Genomic_DNA"/>
</dbReference>
<reference evidence="1" key="1">
    <citation type="submission" date="2021-10" db="EMBL/GenBank/DDBJ databases">
        <title>Tropical sea cucumber genome reveals ecological adaptation and Cuvierian tubules defense mechanism.</title>
        <authorList>
            <person name="Chen T."/>
        </authorList>
    </citation>
    <scope>NUCLEOTIDE SEQUENCE</scope>
    <source>
        <strain evidence="1">Nanhai2018</strain>
        <tissue evidence="1">Muscle</tissue>
    </source>
</reference>
<proteinExistence type="predicted"/>
<sequence>MLFKCLNLGICNLTLHWYAQRTYTYPAINEYWEGLQREILDARSGQEVVISVWKKNNNQELIYLGCGTLFSIFNFGTLPVCIFDGDGRNDSPGFSAQYCTYTTMDYHTNDILHVVVVDKRDVGLKSPNMEKAAFVSSLQFLQENNLKVKEVTDAHPSIRAYLSKCFTFCTQSFYNTSTIK</sequence>
<dbReference type="Proteomes" id="UP001152320">
    <property type="component" value="Chromosome 1"/>
</dbReference>
<name>A0A9Q1CT42_HOLLE</name>
<gene>
    <name evidence="1" type="ORF">HOLleu_03510</name>
</gene>
<comment type="caution">
    <text evidence="1">The sequence shown here is derived from an EMBL/GenBank/DDBJ whole genome shotgun (WGS) entry which is preliminary data.</text>
</comment>
<dbReference type="OrthoDB" id="6156025at2759"/>
<accession>A0A9Q1CT42</accession>
<dbReference type="PANTHER" id="PTHR31751">
    <property type="entry name" value="SI:CH211-108C17.2-RELATED-RELATED"/>
    <property type="match status" value="1"/>
</dbReference>
<evidence type="ECO:0000313" key="1">
    <source>
        <dbReference type="EMBL" id="KAJ8050345.1"/>
    </source>
</evidence>
<keyword evidence="2" id="KW-1185">Reference proteome</keyword>
<protein>
    <submittedName>
        <fullName evidence="1">Uncharacterized protein</fullName>
    </submittedName>
</protein>
<organism evidence="1 2">
    <name type="scientific">Holothuria leucospilota</name>
    <name type="common">Black long sea cucumber</name>
    <name type="synonym">Mertensiothuria leucospilota</name>
    <dbReference type="NCBI Taxonomy" id="206669"/>
    <lineage>
        <taxon>Eukaryota</taxon>
        <taxon>Metazoa</taxon>
        <taxon>Echinodermata</taxon>
        <taxon>Eleutherozoa</taxon>
        <taxon>Echinozoa</taxon>
        <taxon>Holothuroidea</taxon>
        <taxon>Aspidochirotacea</taxon>
        <taxon>Aspidochirotida</taxon>
        <taxon>Holothuriidae</taxon>
        <taxon>Holothuria</taxon>
    </lineage>
</organism>